<dbReference type="EMBL" id="CP023976">
    <property type="protein sequence ID" value="ATM24634.1"/>
    <property type="molecule type" value="Genomic_DNA"/>
</dbReference>
<proteinExistence type="predicted"/>
<sequence>MALHGEPPSLEDALRVRPYTLTGGRTRPHWDLQVDTLLAAHPEASGVQLDPESEQIRAMCSTPTAFGQLAGHLRQPGVVARILVSDLLDQNALVIAEAREDSDGPDLQLLEDVLAGLRRL</sequence>
<keyword evidence="1" id="KW-0614">Plasmid</keyword>
<dbReference type="PANTHER" id="PTHR36221:SF1">
    <property type="entry name" value="DUF742 DOMAIN-CONTAINING PROTEIN"/>
    <property type="match status" value="1"/>
</dbReference>
<evidence type="ECO:0000313" key="1">
    <source>
        <dbReference type="EMBL" id="ATM24634.1"/>
    </source>
</evidence>
<protein>
    <recommendedName>
        <fullName evidence="3">DUF742 domain-containing protein</fullName>
    </recommendedName>
</protein>
<dbReference type="Pfam" id="PF05331">
    <property type="entry name" value="DUF742"/>
    <property type="match status" value="1"/>
</dbReference>
<reference evidence="1 2" key="1">
    <citation type="submission" date="2017-10" db="EMBL/GenBank/DDBJ databases">
        <title>Streptomyces alboflavus Genome sequencing and assembly.</title>
        <authorList>
            <person name="Wang Y."/>
            <person name="Du B."/>
            <person name="Ding Y."/>
            <person name="Liu H."/>
            <person name="Hou Q."/>
            <person name="Liu K."/>
            <person name="Wang C."/>
            <person name="Yao L."/>
        </authorList>
    </citation>
    <scope>NUCLEOTIDE SEQUENCE [LARGE SCALE GENOMIC DNA]</scope>
    <source>
        <strain evidence="1 2">MDJK44</strain>
        <plasmid evidence="2">Plasmid pmdjk44.1</plasmid>
    </source>
</reference>
<accession>A0A291W3R3</accession>
<dbReference type="OrthoDB" id="4232655at2"/>
<dbReference type="KEGG" id="salf:SMD44_p10135"/>
<gene>
    <name evidence="1" type="ORF">SMD44_p10135</name>
</gene>
<dbReference type="AlphaFoldDB" id="A0A291W3R3"/>
<evidence type="ECO:0000313" key="2">
    <source>
        <dbReference type="Proteomes" id="UP000195880"/>
    </source>
</evidence>
<dbReference type="Proteomes" id="UP000195880">
    <property type="component" value="Plasmid pMDJK44.1"/>
</dbReference>
<dbReference type="InterPro" id="IPR007995">
    <property type="entry name" value="DUF742"/>
</dbReference>
<keyword evidence="2" id="KW-1185">Reference proteome</keyword>
<evidence type="ECO:0008006" key="3">
    <source>
        <dbReference type="Google" id="ProtNLM"/>
    </source>
</evidence>
<dbReference type="PANTHER" id="PTHR36221">
    <property type="entry name" value="DUF742 DOMAIN-CONTAINING PROTEIN"/>
    <property type="match status" value="1"/>
</dbReference>
<dbReference type="RefSeq" id="WP_159399802.1">
    <property type="nucleotide sequence ID" value="NZ_CP023976.1"/>
</dbReference>
<name>A0A291W3R3_9ACTN</name>
<geneLocation type="plasmid" evidence="2">
    <name>pmdjk44.1</name>
</geneLocation>
<organism evidence="1 2">
    <name type="scientific">Streptomyces alboflavus</name>
    <dbReference type="NCBI Taxonomy" id="67267"/>
    <lineage>
        <taxon>Bacteria</taxon>
        <taxon>Bacillati</taxon>
        <taxon>Actinomycetota</taxon>
        <taxon>Actinomycetes</taxon>
        <taxon>Kitasatosporales</taxon>
        <taxon>Streptomycetaceae</taxon>
        <taxon>Streptomyces</taxon>
    </lineage>
</organism>